<feature type="compositionally biased region" description="Polar residues" evidence="1">
    <location>
        <begin position="30"/>
        <end position="48"/>
    </location>
</feature>
<feature type="transmembrane region" description="Helical" evidence="2">
    <location>
        <begin position="224"/>
        <end position="247"/>
    </location>
</feature>
<keyword evidence="4" id="KW-1185">Reference proteome</keyword>
<evidence type="ECO:0000313" key="3">
    <source>
        <dbReference type="EMBL" id="ATZ53263.1"/>
    </source>
</evidence>
<evidence type="ECO:0000256" key="2">
    <source>
        <dbReference type="SAM" id="Phobius"/>
    </source>
</evidence>
<feature type="region of interest" description="Disordered" evidence="1">
    <location>
        <begin position="1"/>
        <end position="82"/>
    </location>
</feature>
<dbReference type="KEGG" id="bfu:BCIN_09g01380"/>
<dbReference type="AlphaFoldDB" id="A0A384JRU9"/>
<name>A0A384JRU9_BOTFB</name>
<protein>
    <submittedName>
        <fullName evidence="3">Uncharacterized protein</fullName>
    </submittedName>
</protein>
<reference evidence="3 4" key="2">
    <citation type="journal article" date="2012" name="Eukaryot. Cell">
        <title>Genome update of Botrytis cinerea strains B05.10 and T4.</title>
        <authorList>
            <person name="Staats M."/>
            <person name="van Kan J.A."/>
        </authorList>
    </citation>
    <scope>NUCLEOTIDE SEQUENCE [LARGE SCALE GENOMIC DNA]</scope>
    <source>
        <strain evidence="3 4">B05.10</strain>
    </source>
</reference>
<dbReference type="Proteomes" id="UP000001798">
    <property type="component" value="Chromosome 9"/>
</dbReference>
<feature type="transmembrane region" description="Helical" evidence="2">
    <location>
        <begin position="106"/>
        <end position="126"/>
    </location>
</feature>
<feature type="transmembrane region" description="Helical" evidence="2">
    <location>
        <begin position="191"/>
        <end position="212"/>
    </location>
</feature>
<organism evidence="3 4">
    <name type="scientific">Botryotinia fuckeliana (strain B05.10)</name>
    <name type="common">Noble rot fungus</name>
    <name type="synonym">Botrytis cinerea</name>
    <dbReference type="NCBI Taxonomy" id="332648"/>
    <lineage>
        <taxon>Eukaryota</taxon>
        <taxon>Fungi</taxon>
        <taxon>Dikarya</taxon>
        <taxon>Ascomycota</taxon>
        <taxon>Pezizomycotina</taxon>
        <taxon>Leotiomycetes</taxon>
        <taxon>Helotiales</taxon>
        <taxon>Sclerotiniaceae</taxon>
        <taxon>Botrytis</taxon>
    </lineage>
</organism>
<sequence length="285" mass="31983">MPRSNTLPTDPPKGTYTGDGRPNRSRTTKMRSQVTSQEPSKAQTIPHSTSHKTFRHESKKSNSSIVTGSSTLKPARPDGLNRQNSVQTRYMNMLLSLDTIPRMHNIYISFFSWILLAGFIIFPGTFTSLQSLPSSSLPSDLPDATTRHILHAVKNIPLLWIASFSCGIGASGMLWLWYTHRRNYVWLLNKIFLPGCLNSVAGFVGTMVGVYGQQKGAWSITARVTAIVTATIACITSILFVFYNFWLLRRVKSTHEREMKSFEEGFVEKIRRKKDEPALEPGSVV</sequence>
<dbReference type="RefSeq" id="XP_024550714.1">
    <property type="nucleotide sequence ID" value="XM_024694921.1"/>
</dbReference>
<evidence type="ECO:0000313" key="4">
    <source>
        <dbReference type="Proteomes" id="UP000001798"/>
    </source>
</evidence>
<feature type="transmembrane region" description="Helical" evidence="2">
    <location>
        <begin position="158"/>
        <end position="179"/>
    </location>
</feature>
<dbReference type="EMBL" id="CP009813">
    <property type="protein sequence ID" value="ATZ53263.1"/>
    <property type="molecule type" value="Genomic_DNA"/>
</dbReference>
<feature type="compositionally biased region" description="Polar residues" evidence="1">
    <location>
        <begin position="61"/>
        <end position="72"/>
    </location>
</feature>
<keyword evidence="2" id="KW-1133">Transmembrane helix</keyword>
<dbReference type="VEuPathDB" id="FungiDB:Bcin09g01380"/>
<keyword evidence="2" id="KW-0812">Transmembrane</keyword>
<dbReference type="GeneID" id="5428313"/>
<accession>A0A384JRU9</accession>
<gene>
    <name evidence="3" type="ORF">BCIN_09g01380</name>
</gene>
<keyword evidence="2" id="KW-0472">Membrane</keyword>
<reference evidence="3 4" key="3">
    <citation type="journal article" date="2017" name="Mol. Plant Pathol.">
        <title>A gapless genome sequence of the fungus Botrytis cinerea.</title>
        <authorList>
            <person name="Van Kan J.A."/>
            <person name="Stassen J.H."/>
            <person name="Mosbach A."/>
            <person name="Van Der Lee T.A."/>
            <person name="Faino L."/>
            <person name="Farmer A.D."/>
            <person name="Papasotiriou D.G."/>
            <person name="Zhou S."/>
            <person name="Seidl M.F."/>
            <person name="Cottam E."/>
            <person name="Edel D."/>
            <person name="Hahn M."/>
            <person name="Schwartz D.C."/>
            <person name="Dietrich R.A."/>
            <person name="Widdison S."/>
            <person name="Scalliet G."/>
        </authorList>
    </citation>
    <scope>NUCLEOTIDE SEQUENCE [LARGE SCALE GENOMIC DNA]</scope>
    <source>
        <strain evidence="3 4">B05.10</strain>
    </source>
</reference>
<evidence type="ECO:0000256" key="1">
    <source>
        <dbReference type="SAM" id="MobiDB-lite"/>
    </source>
</evidence>
<dbReference type="OrthoDB" id="3254104at2759"/>
<reference evidence="3 4" key="1">
    <citation type="journal article" date="2011" name="PLoS Genet.">
        <title>Genomic analysis of the necrotrophic fungal pathogens Sclerotinia sclerotiorum and Botrytis cinerea.</title>
        <authorList>
            <person name="Amselem J."/>
            <person name="Cuomo C.A."/>
            <person name="van Kan J.A."/>
            <person name="Viaud M."/>
            <person name="Benito E.P."/>
            <person name="Couloux A."/>
            <person name="Coutinho P.M."/>
            <person name="de Vries R.P."/>
            <person name="Dyer P.S."/>
            <person name="Fillinger S."/>
            <person name="Fournier E."/>
            <person name="Gout L."/>
            <person name="Hahn M."/>
            <person name="Kohn L."/>
            <person name="Lapalu N."/>
            <person name="Plummer K.M."/>
            <person name="Pradier J.M."/>
            <person name="Quevillon E."/>
            <person name="Sharon A."/>
            <person name="Simon A."/>
            <person name="ten Have A."/>
            <person name="Tudzynski B."/>
            <person name="Tudzynski P."/>
            <person name="Wincker P."/>
            <person name="Andrew M."/>
            <person name="Anthouard V."/>
            <person name="Beever R.E."/>
            <person name="Beffa R."/>
            <person name="Benoit I."/>
            <person name="Bouzid O."/>
            <person name="Brault B."/>
            <person name="Chen Z."/>
            <person name="Choquer M."/>
            <person name="Collemare J."/>
            <person name="Cotton P."/>
            <person name="Danchin E.G."/>
            <person name="Da Silva C."/>
            <person name="Gautier A."/>
            <person name="Giraud C."/>
            <person name="Giraud T."/>
            <person name="Gonzalez C."/>
            <person name="Grossetete S."/>
            <person name="Guldener U."/>
            <person name="Henrissat B."/>
            <person name="Howlett B.J."/>
            <person name="Kodira C."/>
            <person name="Kretschmer M."/>
            <person name="Lappartient A."/>
            <person name="Leroch M."/>
            <person name="Levis C."/>
            <person name="Mauceli E."/>
            <person name="Neuveglise C."/>
            <person name="Oeser B."/>
            <person name="Pearson M."/>
            <person name="Poulain J."/>
            <person name="Poussereau N."/>
            <person name="Quesneville H."/>
            <person name="Rascle C."/>
            <person name="Schumacher J."/>
            <person name="Segurens B."/>
            <person name="Sexton A."/>
            <person name="Silva E."/>
            <person name="Sirven C."/>
            <person name="Soanes D.M."/>
            <person name="Talbot N.J."/>
            <person name="Templeton M."/>
            <person name="Yandava C."/>
            <person name="Yarden O."/>
            <person name="Zeng Q."/>
            <person name="Rollins J.A."/>
            <person name="Lebrun M.H."/>
            <person name="Dickman M."/>
        </authorList>
    </citation>
    <scope>NUCLEOTIDE SEQUENCE [LARGE SCALE GENOMIC DNA]</scope>
    <source>
        <strain evidence="3 4">B05.10</strain>
    </source>
</reference>
<proteinExistence type="predicted"/>